<dbReference type="RefSeq" id="WP_181123691.1">
    <property type="nucleotide sequence ID" value="NZ_JAAMQY010000010.1"/>
</dbReference>
<organism evidence="1 2">
    <name type="scientific">Pseudomonas luteola</name>
    <dbReference type="NCBI Taxonomy" id="47886"/>
    <lineage>
        <taxon>Bacteria</taxon>
        <taxon>Pseudomonadati</taxon>
        <taxon>Pseudomonadota</taxon>
        <taxon>Gammaproteobacteria</taxon>
        <taxon>Pseudomonadales</taxon>
        <taxon>Pseudomonadaceae</taxon>
        <taxon>Pseudomonas</taxon>
    </lineage>
</organism>
<gene>
    <name evidence="1" type="ORF">I5Q09_19635</name>
</gene>
<dbReference type="Proteomes" id="UP000638986">
    <property type="component" value="Unassembled WGS sequence"/>
</dbReference>
<proteinExistence type="predicted"/>
<dbReference type="EMBL" id="JADTXM010000015">
    <property type="protein sequence ID" value="MBH3440898.1"/>
    <property type="molecule type" value="Genomic_DNA"/>
</dbReference>
<protein>
    <submittedName>
        <fullName evidence="1">Uncharacterized protein</fullName>
    </submittedName>
</protein>
<name>A0ABS0MXZ1_PSELU</name>
<evidence type="ECO:0000313" key="2">
    <source>
        <dbReference type="Proteomes" id="UP000638986"/>
    </source>
</evidence>
<comment type="caution">
    <text evidence="1">The sequence shown here is derived from an EMBL/GenBank/DDBJ whole genome shotgun (WGS) entry which is preliminary data.</text>
</comment>
<reference evidence="1 2" key="1">
    <citation type="submission" date="2020-11" db="EMBL/GenBank/DDBJ databases">
        <title>Enhanced detection system for hospital associated transmission using whole genome sequencing surveillance.</title>
        <authorList>
            <person name="Harrison L.H."/>
            <person name="Van Tyne D."/>
            <person name="Marsh J.W."/>
            <person name="Griffith M.P."/>
            <person name="Snyder D.J."/>
            <person name="Cooper V.S."/>
            <person name="Mustapha M."/>
        </authorList>
    </citation>
    <scope>NUCLEOTIDE SEQUENCE [LARGE SCALE GENOMIC DNA]</scope>
    <source>
        <strain evidence="1 2">PSB00013</strain>
    </source>
</reference>
<sequence length="205" mass="23110">MAISKKVNWTDDLLSRLGQSADADIARDLGISHVTVARKRESLGIKAARYCNKDFEWTPENLALLGQYPDVEVANMLNLARRSVWEKRTKLGIKPKGRKGKRNHPILAEQCILELGTCPDSILAKKYQASDEAIYRERKRRNIPAFKSTELLTDELRAELGTSTDLALALKYGVSQTSIRRFRHALSIPAYSAAKRKFDQLAPND</sequence>
<evidence type="ECO:0000313" key="1">
    <source>
        <dbReference type="EMBL" id="MBH3440898.1"/>
    </source>
</evidence>
<accession>A0ABS0MXZ1</accession>